<name>A0AAV4PA55_9ARAC</name>
<feature type="domain" description="C2H2-type" evidence="14">
    <location>
        <begin position="220"/>
        <end position="247"/>
    </location>
</feature>
<evidence type="ECO:0000313" key="16">
    <source>
        <dbReference type="Proteomes" id="UP001054837"/>
    </source>
</evidence>
<evidence type="ECO:0000256" key="9">
    <source>
        <dbReference type="ARBA" id="ARBA00023159"/>
    </source>
</evidence>
<dbReference type="GO" id="GO:0008270">
    <property type="term" value="F:zinc ion binding"/>
    <property type="evidence" value="ECO:0007669"/>
    <property type="project" value="UniProtKB-KW"/>
</dbReference>
<keyword evidence="3" id="KW-0479">Metal-binding</keyword>
<dbReference type="FunFam" id="3.30.160.60:FF:000256">
    <property type="entry name" value="PLAG1 like zinc finger 2"/>
    <property type="match status" value="1"/>
</dbReference>
<reference evidence="15 16" key="1">
    <citation type="submission" date="2021-06" db="EMBL/GenBank/DDBJ databases">
        <title>Caerostris darwini draft genome.</title>
        <authorList>
            <person name="Kono N."/>
            <person name="Arakawa K."/>
        </authorList>
    </citation>
    <scope>NUCLEOTIDE SEQUENCE [LARGE SCALE GENOMIC DNA]</scope>
</reference>
<keyword evidence="4" id="KW-0677">Repeat</keyword>
<dbReference type="SUPFAM" id="SSF57667">
    <property type="entry name" value="beta-beta-alpha zinc fingers"/>
    <property type="match status" value="3"/>
</dbReference>
<feature type="compositionally biased region" description="Basic and acidic residues" evidence="13">
    <location>
        <begin position="75"/>
        <end position="89"/>
    </location>
</feature>
<comment type="subcellular location">
    <subcellularLocation>
        <location evidence="1">Nucleus</location>
    </subcellularLocation>
</comment>
<dbReference type="Gene3D" id="3.30.160.60">
    <property type="entry name" value="Classic Zinc Finger"/>
    <property type="match status" value="5"/>
</dbReference>
<keyword evidence="8" id="KW-0238">DNA-binding</keyword>
<dbReference type="PROSITE" id="PS50157">
    <property type="entry name" value="ZINC_FINGER_C2H2_2"/>
    <property type="match status" value="6"/>
</dbReference>
<evidence type="ECO:0000259" key="14">
    <source>
        <dbReference type="PROSITE" id="PS50157"/>
    </source>
</evidence>
<evidence type="ECO:0000256" key="6">
    <source>
        <dbReference type="ARBA" id="ARBA00022833"/>
    </source>
</evidence>
<evidence type="ECO:0000256" key="2">
    <source>
        <dbReference type="ARBA" id="ARBA00006991"/>
    </source>
</evidence>
<evidence type="ECO:0000313" key="15">
    <source>
        <dbReference type="EMBL" id="GIX92883.1"/>
    </source>
</evidence>
<evidence type="ECO:0000256" key="1">
    <source>
        <dbReference type="ARBA" id="ARBA00004123"/>
    </source>
</evidence>
<dbReference type="PANTHER" id="PTHR24399:SF31">
    <property type="entry name" value="ZINC FINGER PROTEIN PLAGL1"/>
    <property type="match status" value="1"/>
</dbReference>
<dbReference type="PROSITE" id="PS00028">
    <property type="entry name" value="ZINC_FINGER_C2H2_1"/>
    <property type="match status" value="6"/>
</dbReference>
<dbReference type="Pfam" id="PF00096">
    <property type="entry name" value="zf-C2H2"/>
    <property type="match status" value="2"/>
</dbReference>
<sequence>MHTPAGSTCLQHNSMSFLKGYPEKASWIFLYLLIANACKTGGKPPLRGPRVDGLGGTRERACSWQNDGRMSSRIGMRDTDGEGHSRDALHHSSYGYENYEAANGQGRKKARRSQLQRNDNNNEEDEKSGKVYICMQPGCPRTFSSRFKLGRHLLIHSGERRFSCPSCGRRFHRKDHLKNHLQVHNPNKILHSCDQCQKTYCSLLSYRKHKAYHAAEAGDLVCQLCGKMLADREGILHHLKVHTGSRTLRGPSERKYPCDRCERAFFTKKDVKRHLVVHTGKRDFMCQFCPQRFGRKDHLVRHTKKSHVGSSCSPPNNVRKYEPPTPQPDDNHENNPLSLPPQMSDLPGLVISPTSVPSMMDPPPLEPVKPDPTYIPPHTNLVQSNYTLNHMPNENGQGLKMGEPSYLPATQYLPISSSYPAVTPIMPHHYINMSASGNILSDLLPPMSIASSFSALSLDVNNPPLPHFSQAFQ</sequence>
<dbReference type="GO" id="GO:0005654">
    <property type="term" value="C:nucleoplasm"/>
    <property type="evidence" value="ECO:0007669"/>
    <property type="project" value="TreeGrafter"/>
</dbReference>
<feature type="domain" description="C2H2-type" evidence="14">
    <location>
        <begin position="132"/>
        <end position="161"/>
    </location>
</feature>
<feature type="region of interest" description="Disordered" evidence="13">
    <location>
        <begin position="300"/>
        <end position="361"/>
    </location>
</feature>
<dbReference type="GO" id="GO:0002682">
    <property type="term" value="P:regulation of immune system process"/>
    <property type="evidence" value="ECO:0007669"/>
    <property type="project" value="TreeGrafter"/>
</dbReference>
<comment type="similarity">
    <text evidence="2">Belongs to the krueppel C2H2-type zinc-finger protein family.</text>
</comment>
<dbReference type="SMART" id="SM00355">
    <property type="entry name" value="ZnF_C2H2"/>
    <property type="match status" value="6"/>
</dbReference>
<dbReference type="GO" id="GO:0000978">
    <property type="term" value="F:RNA polymerase II cis-regulatory region sequence-specific DNA binding"/>
    <property type="evidence" value="ECO:0007669"/>
    <property type="project" value="TreeGrafter"/>
</dbReference>
<evidence type="ECO:0000256" key="13">
    <source>
        <dbReference type="SAM" id="MobiDB-lite"/>
    </source>
</evidence>
<dbReference type="AlphaFoldDB" id="A0AAV4PA55"/>
<feature type="domain" description="C2H2-type" evidence="14">
    <location>
        <begin position="162"/>
        <end position="189"/>
    </location>
</feature>
<dbReference type="PANTHER" id="PTHR24399">
    <property type="entry name" value="ZINC FINGER AND BTB DOMAIN-CONTAINING"/>
    <property type="match status" value="1"/>
</dbReference>
<feature type="domain" description="C2H2-type" evidence="14">
    <location>
        <begin position="284"/>
        <end position="312"/>
    </location>
</feature>
<feature type="region of interest" description="Disordered" evidence="13">
    <location>
        <begin position="101"/>
        <end position="127"/>
    </location>
</feature>
<evidence type="ECO:0000256" key="4">
    <source>
        <dbReference type="ARBA" id="ARBA00022737"/>
    </source>
</evidence>
<keyword evidence="9" id="KW-0010">Activator</keyword>
<keyword evidence="10" id="KW-0804">Transcription</keyword>
<dbReference type="FunFam" id="3.30.160.60:FF:000231">
    <property type="entry name" value="PLAG1 like zinc finger 2"/>
    <property type="match status" value="1"/>
</dbReference>
<evidence type="ECO:0000256" key="3">
    <source>
        <dbReference type="ARBA" id="ARBA00022723"/>
    </source>
</evidence>
<organism evidence="15 16">
    <name type="scientific">Caerostris darwini</name>
    <dbReference type="NCBI Taxonomy" id="1538125"/>
    <lineage>
        <taxon>Eukaryota</taxon>
        <taxon>Metazoa</taxon>
        <taxon>Ecdysozoa</taxon>
        <taxon>Arthropoda</taxon>
        <taxon>Chelicerata</taxon>
        <taxon>Arachnida</taxon>
        <taxon>Araneae</taxon>
        <taxon>Araneomorphae</taxon>
        <taxon>Entelegynae</taxon>
        <taxon>Araneoidea</taxon>
        <taxon>Araneidae</taxon>
        <taxon>Caerostris</taxon>
    </lineage>
</organism>
<comment type="caution">
    <text evidence="15">The sequence shown here is derived from an EMBL/GenBank/DDBJ whole genome shotgun (WGS) entry which is preliminary data.</text>
</comment>
<dbReference type="Proteomes" id="UP001054837">
    <property type="component" value="Unassembled WGS sequence"/>
</dbReference>
<feature type="domain" description="C2H2-type" evidence="14">
    <location>
        <begin position="191"/>
        <end position="218"/>
    </location>
</feature>
<accession>A0AAV4PA55</accession>
<gene>
    <name evidence="15" type="ORF">CDAR_594771</name>
</gene>
<dbReference type="EMBL" id="BPLQ01002442">
    <property type="protein sequence ID" value="GIX92883.1"/>
    <property type="molecule type" value="Genomic_DNA"/>
</dbReference>
<evidence type="ECO:0000256" key="8">
    <source>
        <dbReference type="ARBA" id="ARBA00023125"/>
    </source>
</evidence>
<dbReference type="GO" id="GO:0001228">
    <property type="term" value="F:DNA-binding transcription activator activity, RNA polymerase II-specific"/>
    <property type="evidence" value="ECO:0007669"/>
    <property type="project" value="TreeGrafter"/>
</dbReference>
<dbReference type="GO" id="GO:0001817">
    <property type="term" value="P:regulation of cytokine production"/>
    <property type="evidence" value="ECO:0007669"/>
    <property type="project" value="TreeGrafter"/>
</dbReference>
<dbReference type="InterPro" id="IPR036236">
    <property type="entry name" value="Znf_C2H2_sf"/>
</dbReference>
<protein>
    <recommendedName>
        <fullName evidence="14">C2H2-type domain-containing protein</fullName>
    </recommendedName>
</protein>
<evidence type="ECO:0000256" key="11">
    <source>
        <dbReference type="ARBA" id="ARBA00023242"/>
    </source>
</evidence>
<dbReference type="GO" id="GO:0001227">
    <property type="term" value="F:DNA-binding transcription repressor activity, RNA polymerase II-specific"/>
    <property type="evidence" value="ECO:0007669"/>
    <property type="project" value="TreeGrafter"/>
</dbReference>
<evidence type="ECO:0000256" key="7">
    <source>
        <dbReference type="ARBA" id="ARBA00023015"/>
    </source>
</evidence>
<dbReference type="FunFam" id="3.30.160.60:FF:000100">
    <property type="entry name" value="Zinc finger 45-like"/>
    <property type="match status" value="1"/>
</dbReference>
<feature type="region of interest" description="Disordered" evidence="13">
    <location>
        <begin position="65"/>
        <end position="89"/>
    </location>
</feature>
<evidence type="ECO:0000256" key="5">
    <source>
        <dbReference type="ARBA" id="ARBA00022771"/>
    </source>
</evidence>
<keyword evidence="16" id="KW-1185">Reference proteome</keyword>
<keyword evidence="11" id="KW-0539">Nucleus</keyword>
<keyword evidence="7" id="KW-0805">Transcription regulation</keyword>
<keyword evidence="6" id="KW-0862">Zinc</keyword>
<evidence type="ECO:0000256" key="10">
    <source>
        <dbReference type="ARBA" id="ARBA00023163"/>
    </source>
</evidence>
<feature type="domain" description="C2H2-type" evidence="14">
    <location>
        <begin position="256"/>
        <end position="283"/>
    </location>
</feature>
<evidence type="ECO:0000256" key="12">
    <source>
        <dbReference type="PROSITE-ProRule" id="PRU00042"/>
    </source>
</evidence>
<keyword evidence="5 12" id="KW-0863">Zinc-finger</keyword>
<dbReference type="InterPro" id="IPR013087">
    <property type="entry name" value="Znf_C2H2_type"/>
</dbReference>
<proteinExistence type="inferred from homology"/>